<keyword evidence="1" id="KW-0812">Transmembrane</keyword>
<feature type="transmembrane region" description="Helical" evidence="1">
    <location>
        <begin position="79"/>
        <end position="100"/>
    </location>
</feature>
<dbReference type="EMBL" id="UGPG01000001">
    <property type="protein sequence ID" value="STY42971.1"/>
    <property type="molecule type" value="Genomic_DNA"/>
</dbReference>
<protein>
    <submittedName>
        <fullName evidence="2">Predicted membrane protein</fullName>
    </submittedName>
</protein>
<keyword evidence="1" id="KW-0472">Membrane</keyword>
<evidence type="ECO:0000313" key="3">
    <source>
        <dbReference type="Proteomes" id="UP000254879"/>
    </source>
</evidence>
<feature type="transmembrane region" description="Helical" evidence="1">
    <location>
        <begin position="26"/>
        <end position="43"/>
    </location>
</feature>
<feature type="transmembrane region" description="Helical" evidence="1">
    <location>
        <begin position="106"/>
        <end position="126"/>
    </location>
</feature>
<dbReference type="InterPro" id="IPR008523">
    <property type="entry name" value="DUF805"/>
</dbReference>
<organism evidence="2 3">
    <name type="scientific">Listeria grayi</name>
    <name type="common">Listeria murrayi</name>
    <dbReference type="NCBI Taxonomy" id="1641"/>
    <lineage>
        <taxon>Bacteria</taxon>
        <taxon>Bacillati</taxon>
        <taxon>Bacillota</taxon>
        <taxon>Bacilli</taxon>
        <taxon>Bacillales</taxon>
        <taxon>Listeriaceae</taxon>
        <taxon>Listeria</taxon>
    </lineage>
</organism>
<feature type="transmembrane region" description="Helical" evidence="1">
    <location>
        <begin position="49"/>
        <end position="67"/>
    </location>
</feature>
<dbReference type="GO" id="GO:0016020">
    <property type="term" value="C:membrane"/>
    <property type="evidence" value="ECO:0007669"/>
    <property type="project" value="InterPro"/>
</dbReference>
<dbReference type="Proteomes" id="UP000254879">
    <property type="component" value="Unassembled WGS sequence"/>
</dbReference>
<dbReference type="AlphaFoldDB" id="A0A378M9G4"/>
<dbReference type="Pfam" id="PF05656">
    <property type="entry name" value="DUF805"/>
    <property type="match status" value="1"/>
</dbReference>
<evidence type="ECO:0000256" key="1">
    <source>
        <dbReference type="SAM" id="Phobius"/>
    </source>
</evidence>
<accession>A0A378M9G4</accession>
<keyword evidence="1" id="KW-1133">Transmembrane helix</keyword>
<reference evidence="2 3" key="1">
    <citation type="submission" date="2018-06" db="EMBL/GenBank/DDBJ databases">
        <authorList>
            <consortium name="Pathogen Informatics"/>
            <person name="Doyle S."/>
        </authorList>
    </citation>
    <scope>NUCLEOTIDE SEQUENCE [LARGE SCALE GENOMIC DNA]</scope>
    <source>
        <strain evidence="3">NCTC 10815</strain>
    </source>
</reference>
<proteinExistence type="predicted"/>
<sequence>MTFKEAFVSFWKNYFNFTTRTSRSEFWFNFLWLVGAEFVLAFFSQDNSLGVSFLFNVITFIPSLALFSRRCYDIGMNSNLIPCLVAFIVIADFFSLFGGAWEEVGLGWLADIITLGSLIALLLVGLKKSAR</sequence>
<dbReference type="RefSeq" id="WP_115345522.1">
    <property type="nucleotide sequence ID" value="NZ_UGPG01000001.1"/>
</dbReference>
<name>A0A378M9G4_LISGR</name>
<evidence type="ECO:0000313" key="2">
    <source>
        <dbReference type="EMBL" id="STY42971.1"/>
    </source>
</evidence>
<gene>
    <name evidence="2" type="ORF">NCTC10815_00223</name>
</gene>